<dbReference type="KEGG" id="ssyr:SSYRP_v1c08830"/>
<dbReference type="HOGENOM" id="CLU_1509678_0_0_14"/>
<organism evidence="1 2">
    <name type="scientific">Spiroplasma syrphidicola EA-1</name>
    <dbReference type="NCBI Taxonomy" id="1276229"/>
    <lineage>
        <taxon>Bacteria</taxon>
        <taxon>Bacillati</taxon>
        <taxon>Mycoplasmatota</taxon>
        <taxon>Mollicutes</taxon>
        <taxon>Entomoplasmatales</taxon>
        <taxon>Spiroplasmataceae</taxon>
        <taxon>Spiroplasma</taxon>
    </lineage>
</organism>
<proteinExistence type="predicted"/>
<name>R4U4R7_9MOLU</name>
<evidence type="ECO:0000313" key="2">
    <source>
        <dbReference type="Proteomes" id="UP000013963"/>
    </source>
</evidence>
<sequence>MKNLLSLIGATGLGFAATAPIIINNNISFNSKKQEEELKSVTMLHKKAPEKTLVGEYKTIDFLSSLIFATKNSLPLEQEGKEIYFVDTKLFSFSQTTLYAVWPAFDIVFTNLIKEQRDFTIEEFYTTKEITTHTSQIIFKLAYTIDKIIYTNYFDSLPIDNNILFSEGLRINSYFDYQ</sequence>
<dbReference type="EMBL" id="CP005078">
    <property type="protein sequence ID" value="AGM26472.1"/>
    <property type="molecule type" value="Genomic_DNA"/>
</dbReference>
<dbReference type="RefSeq" id="WP_016341112.1">
    <property type="nucleotide sequence ID" value="NC_021284.1"/>
</dbReference>
<dbReference type="PATRIC" id="fig|1276229.3.peg.878"/>
<evidence type="ECO:0000313" key="1">
    <source>
        <dbReference type="EMBL" id="AGM26472.1"/>
    </source>
</evidence>
<protein>
    <submittedName>
        <fullName evidence="1">Uncharacterized protein</fullName>
    </submittedName>
</protein>
<dbReference type="Proteomes" id="UP000013963">
    <property type="component" value="Chromosome"/>
</dbReference>
<keyword evidence="2" id="KW-1185">Reference proteome</keyword>
<reference evidence="1 2" key="1">
    <citation type="journal article" date="2013" name="Genome Biol. Evol.">
        <title>Complete genomes of two dipteran-associated spiroplasmas provided insights into the origin, dynamics, and impacts of viral invasion in spiroplasma.</title>
        <authorList>
            <person name="Ku C."/>
            <person name="Lo W.S."/>
            <person name="Chen L.L."/>
            <person name="Kuo C.H."/>
        </authorList>
    </citation>
    <scope>NUCLEOTIDE SEQUENCE [LARGE SCALE GENOMIC DNA]</scope>
    <source>
        <strain evidence="1">EA-1</strain>
    </source>
</reference>
<dbReference type="AlphaFoldDB" id="R4U4R7"/>
<gene>
    <name evidence="1" type="ORF">SSYRP_v1c08830</name>
</gene>
<accession>R4U4R7</accession>
<dbReference type="OrthoDB" id="9825413at2"/>